<keyword evidence="2" id="KW-1185">Reference proteome</keyword>
<proteinExistence type="predicted"/>
<dbReference type="VEuPathDB" id="FungiDB:PHYBLDRAFT_175186"/>
<dbReference type="STRING" id="763407.A0A162WDF7"/>
<gene>
    <name evidence="1" type="ORF">PHYBLDRAFT_175186</name>
</gene>
<dbReference type="InParanoid" id="A0A162WDF7"/>
<evidence type="ECO:0000313" key="1">
    <source>
        <dbReference type="EMBL" id="OAD66375.1"/>
    </source>
</evidence>
<sequence length="270" mass="31044">MNPVERHQDIFDKKTLSQFEIEERVQDLLPSELVNDYKKNRRVPHIPEEQRIKKTPAREQKWTELATKLAATLTGKNKQEQEETMAPQTATLTAEAIAAAVAKAMKAITVQQEARAERIKQPDCFHGERSATVVDGWLRAVERYTRYYNFSATKACEFAVNLLQYNWMGPYIVVDKNFDKNIYKLTTMEGVPYTSWVHADRLKIAKSDDFDRTWYHPTAARNNMRRDLAIDSSSTLPFSMIESTRVDRGRSTVSRGGDVGHYFDESEKSG</sequence>
<evidence type="ECO:0000313" key="2">
    <source>
        <dbReference type="Proteomes" id="UP000077315"/>
    </source>
</evidence>
<dbReference type="Proteomes" id="UP000077315">
    <property type="component" value="Unassembled WGS sequence"/>
</dbReference>
<name>A0A162WDF7_PHYB8</name>
<reference evidence="2" key="1">
    <citation type="submission" date="2015-06" db="EMBL/GenBank/DDBJ databases">
        <title>Expansion of signal transduction pathways in fungi by whole-genome duplication.</title>
        <authorList>
            <consortium name="DOE Joint Genome Institute"/>
            <person name="Corrochano L.M."/>
            <person name="Kuo A."/>
            <person name="Marcet-Houben M."/>
            <person name="Polaino S."/>
            <person name="Salamov A."/>
            <person name="Villalobos J.M."/>
            <person name="Alvarez M.I."/>
            <person name="Avalos J."/>
            <person name="Benito E.P."/>
            <person name="Benoit I."/>
            <person name="Burger G."/>
            <person name="Camino L.P."/>
            <person name="Canovas D."/>
            <person name="Cerda-Olmedo E."/>
            <person name="Cheng J.-F."/>
            <person name="Dominguez A."/>
            <person name="Elias M."/>
            <person name="Eslava A.P."/>
            <person name="Glaser F."/>
            <person name="Grimwood J."/>
            <person name="Gutierrez G."/>
            <person name="Heitman J."/>
            <person name="Henrissat B."/>
            <person name="Iturriaga E.A."/>
            <person name="Lang B.F."/>
            <person name="Lavin J.L."/>
            <person name="Lee S."/>
            <person name="Li W."/>
            <person name="Lindquist E."/>
            <person name="Lopez-Garcia S."/>
            <person name="Luque E.M."/>
            <person name="Marcos A.T."/>
            <person name="Martin J."/>
            <person name="McCluskey K."/>
            <person name="Medina H.R."/>
            <person name="Miralles-Duran A."/>
            <person name="Miyazaki A."/>
            <person name="Munoz-Torres E."/>
            <person name="Oguiza J.A."/>
            <person name="Ohm R."/>
            <person name="Olmedo M."/>
            <person name="Orejas M."/>
            <person name="Ortiz-Castellanos L."/>
            <person name="Pisabarro A.G."/>
            <person name="Rodriguez-Romero J."/>
            <person name="Ruiz-Herrera J."/>
            <person name="Ruiz-Vazquez R."/>
            <person name="Sanz C."/>
            <person name="Schackwitz W."/>
            <person name="Schmutz J."/>
            <person name="Shahriari M."/>
            <person name="Shelest E."/>
            <person name="Silva-Franco F."/>
            <person name="Soanes D."/>
            <person name="Syed K."/>
            <person name="Tagua V.G."/>
            <person name="Talbot N.J."/>
            <person name="Thon M."/>
            <person name="De vries R.P."/>
            <person name="Wiebenga A."/>
            <person name="Yadav J.S."/>
            <person name="Braun E.L."/>
            <person name="Baker S."/>
            <person name="Garre V."/>
            <person name="Horwitz B."/>
            <person name="Torres-Martinez S."/>
            <person name="Idnurm A."/>
            <person name="Herrera-Estrella A."/>
            <person name="Gabaldon T."/>
            <person name="Grigoriev I.V."/>
        </authorList>
    </citation>
    <scope>NUCLEOTIDE SEQUENCE [LARGE SCALE GENOMIC DNA]</scope>
    <source>
        <strain evidence="2">NRRL 1555(-)</strain>
    </source>
</reference>
<dbReference type="OrthoDB" id="5582742at2759"/>
<dbReference type="EMBL" id="KV441003">
    <property type="protein sequence ID" value="OAD66375.1"/>
    <property type="molecule type" value="Genomic_DNA"/>
</dbReference>
<organism evidence="1 2">
    <name type="scientific">Phycomyces blakesleeanus (strain ATCC 8743b / DSM 1359 / FGSC 10004 / NBRC 33097 / NRRL 1555)</name>
    <dbReference type="NCBI Taxonomy" id="763407"/>
    <lineage>
        <taxon>Eukaryota</taxon>
        <taxon>Fungi</taxon>
        <taxon>Fungi incertae sedis</taxon>
        <taxon>Mucoromycota</taxon>
        <taxon>Mucoromycotina</taxon>
        <taxon>Mucoromycetes</taxon>
        <taxon>Mucorales</taxon>
        <taxon>Phycomycetaceae</taxon>
        <taxon>Phycomyces</taxon>
    </lineage>
</organism>
<dbReference type="GeneID" id="28998348"/>
<protein>
    <submittedName>
        <fullName evidence="1">Uncharacterized protein</fullName>
    </submittedName>
</protein>
<dbReference type="AlphaFoldDB" id="A0A162WDF7"/>
<accession>A0A162WDF7</accession>
<dbReference type="RefSeq" id="XP_018284415.1">
    <property type="nucleotide sequence ID" value="XM_018437442.1"/>
</dbReference>